<evidence type="ECO:0000313" key="4">
    <source>
        <dbReference type="RefSeq" id="XP_045548051.1"/>
    </source>
</evidence>
<evidence type="ECO:0000313" key="3">
    <source>
        <dbReference type="Proteomes" id="UP001652741"/>
    </source>
</evidence>
<evidence type="ECO:0000259" key="2">
    <source>
        <dbReference type="Pfam" id="PF17391"/>
    </source>
</evidence>
<dbReference type="InterPro" id="IPR035400">
    <property type="entry name" value="Urocanase_N"/>
</dbReference>
<dbReference type="PANTHER" id="PTHR12216">
    <property type="entry name" value="UROCANATE HYDRATASE"/>
    <property type="match status" value="1"/>
</dbReference>
<dbReference type="GeneID" id="106565608"/>
<feature type="compositionally biased region" description="Polar residues" evidence="1">
    <location>
        <begin position="1"/>
        <end position="13"/>
    </location>
</feature>
<dbReference type="InterPro" id="IPR036190">
    <property type="entry name" value="Urocanase_sf"/>
</dbReference>
<proteinExistence type="predicted"/>
<dbReference type="Pfam" id="PF17391">
    <property type="entry name" value="Urocanase_N"/>
    <property type="match status" value="1"/>
</dbReference>
<dbReference type="Proteomes" id="UP001652741">
    <property type="component" value="Chromosome ssa12"/>
</dbReference>
<keyword evidence="3" id="KW-1185">Reference proteome</keyword>
<accession>A0ABM3CND1</accession>
<dbReference type="RefSeq" id="XP_045548051.1">
    <property type="nucleotide sequence ID" value="XM_045692095.1"/>
</dbReference>
<reference evidence="4" key="1">
    <citation type="submission" date="2025-08" db="UniProtKB">
        <authorList>
            <consortium name="RefSeq"/>
        </authorList>
    </citation>
    <scope>IDENTIFICATION</scope>
</reference>
<sequence>MSHTHPSGRPTSLQRRRGVGGDSVGSPPQNLLSASLPFARTGSKGHCQRLREIRLALRNDLRYPPSSHNNILASEFAWELRQYGHIFMYRFCPLIHIRAYPIDQYPCRTRQAASIMLIIMNNLDPAVAQVTTTLTYCTWHTTVHFSFLI</sequence>
<protein>
    <submittedName>
        <fullName evidence="4">Urocanate hydratase</fullName>
    </submittedName>
</protein>
<organism evidence="3 4">
    <name type="scientific">Salmo salar</name>
    <name type="common">Atlantic salmon</name>
    <dbReference type="NCBI Taxonomy" id="8030"/>
    <lineage>
        <taxon>Eukaryota</taxon>
        <taxon>Metazoa</taxon>
        <taxon>Chordata</taxon>
        <taxon>Craniata</taxon>
        <taxon>Vertebrata</taxon>
        <taxon>Euteleostomi</taxon>
        <taxon>Actinopterygii</taxon>
        <taxon>Neopterygii</taxon>
        <taxon>Teleostei</taxon>
        <taxon>Protacanthopterygii</taxon>
        <taxon>Salmoniformes</taxon>
        <taxon>Salmonidae</taxon>
        <taxon>Salmoninae</taxon>
        <taxon>Salmo</taxon>
    </lineage>
</organism>
<name>A0ABM3CND1_SALSA</name>
<feature type="region of interest" description="Disordered" evidence="1">
    <location>
        <begin position="1"/>
        <end position="30"/>
    </location>
</feature>
<dbReference type="PANTHER" id="PTHR12216:SF3">
    <property type="entry name" value="UROCANATE HYDRATASE"/>
    <property type="match status" value="1"/>
</dbReference>
<gene>
    <name evidence="4" type="primary">LOC106565608</name>
</gene>
<feature type="domain" description="Urocanase N-terminal" evidence="2">
    <location>
        <begin position="97"/>
        <end position="134"/>
    </location>
</feature>
<evidence type="ECO:0000256" key="1">
    <source>
        <dbReference type="SAM" id="MobiDB-lite"/>
    </source>
</evidence>
<dbReference type="SUPFAM" id="SSF111326">
    <property type="entry name" value="Urocanase"/>
    <property type="match status" value="1"/>
</dbReference>
<dbReference type="InterPro" id="IPR023637">
    <property type="entry name" value="Urocanase-like"/>
</dbReference>